<feature type="compositionally biased region" description="Basic and acidic residues" evidence="10">
    <location>
        <begin position="286"/>
        <end position="295"/>
    </location>
</feature>
<dbReference type="FunFam" id="3.40.50.150:FF:000227">
    <property type="entry name" value="tRNA (adenine(58)-N(1))-methyltransferase"/>
    <property type="match status" value="1"/>
</dbReference>
<organism evidence="12 13">
    <name type="scientific">Prototheca wickerhamii</name>
    <dbReference type="NCBI Taxonomy" id="3111"/>
    <lineage>
        <taxon>Eukaryota</taxon>
        <taxon>Viridiplantae</taxon>
        <taxon>Chlorophyta</taxon>
        <taxon>core chlorophytes</taxon>
        <taxon>Trebouxiophyceae</taxon>
        <taxon>Chlorellales</taxon>
        <taxon>Chlorellaceae</taxon>
        <taxon>Prototheca</taxon>
    </lineage>
</organism>
<accession>A0AAD9MKA1</accession>
<dbReference type="AlphaFoldDB" id="A0AAD9MKA1"/>
<dbReference type="Pfam" id="PF08704">
    <property type="entry name" value="GCD14"/>
    <property type="match status" value="1"/>
</dbReference>
<dbReference type="PROSITE" id="PS51620">
    <property type="entry name" value="SAM_TRM61"/>
    <property type="match status" value="1"/>
</dbReference>
<feature type="binding site" evidence="9">
    <location>
        <begin position="121"/>
        <end position="124"/>
    </location>
    <ligand>
        <name>S-adenosyl-L-methionine</name>
        <dbReference type="ChEBI" id="CHEBI:59789"/>
    </ligand>
</feature>
<evidence type="ECO:0000256" key="3">
    <source>
        <dbReference type="ARBA" id="ARBA00022603"/>
    </source>
</evidence>
<reference evidence="12" key="1">
    <citation type="submission" date="2021-01" db="EMBL/GenBank/DDBJ databases">
        <authorList>
            <person name="Eckstrom K.M.E."/>
        </authorList>
    </citation>
    <scope>NUCLEOTIDE SEQUENCE</scope>
    <source>
        <strain evidence="12">UVCC 0001</strain>
    </source>
</reference>
<dbReference type="Gene3D" id="3.10.330.20">
    <property type="match status" value="1"/>
</dbReference>
<dbReference type="PANTHER" id="PTHR12133">
    <property type="entry name" value="TRNA (ADENINE(58)-N(1))-METHYLTRANSFERASE"/>
    <property type="match status" value="1"/>
</dbReference>
<evidence type="ECO:0000256" key="9">
    <source>
        <dbReference type="PIRSR" id="PIRSR017269-1"/>
    </source>
</evidence>
<dbReference type="EMBL" id="JASFZW010000006">
    <property type="protein sequence ID" value="KAK2077730.1"/>
    <property type="molecule type" value="Genomic_DNA"/>
</dbReference>
<comment type="caution">
    <text evidence="12">The sequence shown here is derived from an EMBL/GenBank/DDBJ whole genome shotgun (WGS) entry which is preliminary data.</text>
</comment>
<dbReference type="PIRSF" id="PIRSF017269">
    <property type="entry name" value="GCD14"/>
    <property type="match status" value="1"/>
</dbReference>
<keyword evidence="3 8" id="KW-0489">Methyltransferase</keyword>
<feature type="region of interest" description="Disordered" evidence="10">
    <location>
        <begin position="268"/>
        <end position="318"/>
    </location>
</feature>
<dbReference type="GO" id="GO:0005634">
    <property type="term" value="C:nucleus"/>
    <property type="evidence" value="ECO:0007669"/>
    <property type="project" value="UniProtKB-SubCell"/>
</dbReference>
<feature type="binding site" evidence="9">
    <location>
        <position position="142"/>
    </location>
    <ligand>
        <name>S-adenosyl-L-methionine</name>
        <dbReference type="ChEBI" id="CHEBI:59789"/>
    </ligand>
</feature>
<proteinExistence type="inferred from homology"/>
<name>A0AAD9MKA1_PROWI</name>
<dbReference type="PANTHER" id="PTHR12133:SF2">
    <property type="entry name" value="TRNA (ADENINE(58)-N(1))-METHYLTRANSFERASE CATALYTIC SUBUNIT TRMT61A"/>
    <property type="match status" value="1"/>
</dbReference>
<evidence type="ECO:0000256" key="5">
    <source>
        <dbReference type="ARBA" id="ARBA00022691"/>
    </source>
</evidence>
<evidence type="ECO:0000256" key="8">
    <source>
        <dbReference type="PIRNR" id="PIRNR017269"/>
    </source>
</evidence>
<evidence type="ECO:0000256" key="7">
    <source>
        <dbReference type="ARBA" id="ARBA00023242"/>
    </source>
</evidence>
<feature type="region of interest" description="Disordered" evidence="10">
    <location>
        <begin position="343"/>
        <end position="365"/>
    </location>
</feature>
<dbReference type="GO" id="GO:0160107">
    <property type="term" value="F:tRNA (adenine(58)-N1)-methyltransferase activity"/>
    <property type="evidence" value="ECO:0007669"/>
    <property type="project" value="UniProtKB-EC"/>
</dbReference>
<keyword evidence="7" id="KW-0539">Nucleus</keyword>
<keyword evidence="13" id="KW-1185">Reference proteome</keyword>
<dbReference type="InterPro" id="IPR014816">
    <property type="entry name" value="tRNA_MeTrfase_Gcd14"/>
</dbReference>
<evidence type="ECO:0000313" key="12">
    <source>
        <dbReference type="EMBL" id="KAK2077730.1"/>
    </source>
</evidence>
<evidence type="ECO:0000313" key="13">
    <source>
        <dbReference type="Proteomes" id="UP001255856"/>
    </source>
</evidence>
<dbReference type="CDD" id="cd02440">
    <property type="entry name" value="AdoMet_MTases"/>
    <property type="match status" value="1"/>
</dbReference>
<evidence type="ECO:0000256" key="6">
    <source>
        <dbReference type="ARBA" id="ARBA00022694"/>
    </source>
</evidence>
<dbReference type="SUPFAM" id="SSF53335">
    <property type="entry name" value="S-adenosyl-L-methionine-dependent methyltransferases"/>
    <property type="match status" value="1"/>
</dbReference>
<comment type="subcellular location">
    <subcellularLocation>
        <location evidence="1">Nucleus</location>
    </subcellularLocation>
</comment>
<evidence type="ECO:0000256" key="2">
    <source>
        <dbReference type="ARBA" id="ARBA00012796"/>
    </source>
</evidence>
<comment type="similarity">
    <text evidence="8">Belongs to the class I-like SAM-binding methyltransferase superfamily. TRM61 family.</text>
</comment>
<evidence type="ECO:0000256" key="1">
    <source>
        <dbReference type="ARBA" id="ARBA00004123"/>
    </source>
</evidence>
<evidence type="ECO:0000256" key="4">
    <source>
        <dbReference type="ARBA" id="ARBA00022679"/>
    </source>
</evidence>
<gene>
    <name evidence="12" type="ORF">QBZ16_004576</name>
</gene>
<dbReference type="InterPro" id="IPR049470">
    <property type="entry name" value="TRM61_C"/>
</dbReference>
<keyword evidence="6 8" id="KW-0819">tRNA processing</keyword>
<evidence type="ECO:0000259" key="11">
    <source>
        <dbReference type="Pfam" id="PF08704"/>
    </source>
</evidence>
<protein>
    <recommendedName>
        <fullName evidence="2 8">tRNA (adenine(58)-N(1))-methyltransferase</fullName>
        <ecNumber evidence="2 8">2.1.1.220</ecNumber>
    </recommendedName>
</protein>
<keyword evidence="5 8" id="KW-0949">S-adenosyl-L-methionine</keyword>
<dbReference type="EC" id="2.1.1.220" evidence="2 8"/>
<evidence type="ECO:0000256" key="10">
    <source>
        <dbReference type="SAM" id="MobiDB-lite"/>
    </source>
</evidence>
<dbReference type="InterPro" id="IPR029063">
    <property type="entry name" value="SAM-dependent_MTases_sf"/>
</dbReference>
<feature type="binding site" evidence="9">
    <location>
        <position position="190"/>
    </location>
    <ligand>
        <name>S-adenosyl-L-methionine</name>
        <dbReference type="ChEBI" id="CHEBI:59789"/>
    </ligand>
</feature>
<keyword evidence="4 8" id="KW-0808">Transferase</keyword>
<dbReference type="Proteomes" id="UP001255856">
    <property type="component" value="Unassembled WGS sequence"/>
</dbReference>
<sequence length="365" mass="39030">MVLHCLRDGDAEPRVIQEGDTVVVYERFDAMKAVTVTTKGQYSNRFGNFAMKDWIGLPYGSRVHARAPDTGWAYVLAPTPELWTAVLRHRTQILYVADISMVIAMLELAPGAIVLESGTGSGSLTTSLARAVAPTGHVHTCEFHEQRAQLAREDFARNGLSDLVTVRHRNIERDGFPEELHGLADGLFLDLPGPWRAVPSAGRCLRPDGVFCAFSPCIEQVQRTCEALAKSGEFHCLQTMEVLVRSYEVSSVPLGVVAAGSAAEAQTTAAQAEEPVDDAALSEAEPPSKKPKADSELAAARSSQPLTPAPKARVLARPVAAGRGHTGYLTFARRAVPVAGQPVGVEAEDAGEAVGEQAQADDAEQ</sequence>
<dbReference type="Gene3D" id="3.40.50.150">
    <property type="entry name" value="Vaccinia Virus protein VP39"/>
    <property type="match status" value="1"/>
</dbReference>
<feature type="domain" description="tRNA (adenine(58)-N(1))-methyltransferase catalytic subunit TRM61 C-terminal" evidence="11">
    <location>
        <begin position="71"/>
        <end position="333"/>
    </location>
</feature>
<dbReference type="GO" id="GO:0030488">
    <property type="term" value="P:tRNA methylation"/>
    <property type="evidence" value="ECO:0007669"/>
    <property type="project" value="InterPro"/>
</dbReference>
<comment type="catalytic activity">
    <reaction evidence="8">
        <text>adenosine(58) in tRNA + S-adenosyl-L-methionine = N(1)-methyladenosine(58) in tRNA + S-adenosyl-L-homocysteine + H(+)</text>
        <dbReference type="Rhea" id="RHEA:43152"/>
        <dbReference type="Rhea" id="RHEA-COMP:10365"/>
        <dbReference type="Rhea" id="RHEA-COMP:10366"/>
        <dbReference type="ChEBI" id="CHEBI:15378"/>
        <dbReference type="ChEBI" id="CHEBI:57856"/>
        <dbReference type="ChEBI" id="CHEBI:59789"/>
        <dbReference type="ChEBI" id="CHEBI:74411"/>
        <dbReference type="ChEBI" id="CHEBI:74491"/>
        <dbReference type="EC" id="2.1.1.220"/>
    </reaction>
</comment>
<dbReference type="GO" id="GO:0031515">
    <property type="term" value="C:tRNA (m1A) methyltransferase complex"/>
    <property type="evidence" value="ECO:0007669"/>
    <property type="project" value="UniProtKB-UniRule"/>
</dbReference>